<name>A0A8B8EXM9_CRAVI</name>
<organism evidence="2 3">
    <name type="scientific">Crassostrea virginica</name>
    <name type="common">Eastern oyster</name>
    <dbReference type="NCBI Taxonomy" id="6565"/>
    <lineage>
        <taxon>Eukaryota</taxon>
        <taxon>Metazoa</taxon>
        <taxon>Spiralia</taxon>
        <taxon>Lophotrochozoa</taxon>
        <taxon>Mollusca</taxon>
        <taxon>Bivalvia</taxon>
        <taxon>Autobranchia</taxon>
        <taxon>Pteriomorphia</taxon>
        <taxon>Ostreida</taxon>
        <taxon>Ostreoidea</taxon>
        <taxon>Ostreidae</taxon>
        <taxon>Crassostrea</taxon>
    </lineage>
</organism>
<protein>
    <submittedName>
        <fullName evidence="3">Uncharacterized protein LOC111137549</fullName>
    </submittedName>
</protein>
<evidence type="ECO:0000313" key="3">
    <source>
        <dbReference type="RefSeq" id="XP_022344741.1"/>
    </source>
</evidence>
<evidence type="ECO:0000256" key="1">
    <source>
        <dbReference type="SAM" id="Phobius"/>
    </source>
</evidence>
<sequence>MSYTRLFYRPLTVHNIKKRITFPLQSVSLKYFCICSISRYEGKVIAFGQENVFIRQVQIVTRRFKFSLPYKESEPNPFGKTYRDGVGKEFHLVYALPNFDTFHRLILANCYGCPLLFLLCMSYYYYSTYNDLEYTANDLHEVLEHLEEIFMNIPHSANWLIFLAFLAVCGRVVHYCVVRNNIGRLYYNSKQDQYTGIVFKYGRKERLKFSRSEVVRNPAFFEKYFAKTGINIGKKTRYFIFEGFFKDNHRNYFFSDVASPKYLEELGKKHGYR</sequence>
<dbReference type="AlphaFoldDB" id="A0A8B8EXM9"/>
<dbReference type="Proteomes" id="UP000694844">
    <property type="component" value="Chromosome 5"/>
</dbReference>
<keyword evidence="1" id="KW-1133">Transmembrane helix</keyword>
<feature type="transmembrane region" description="Helical" evidence="1">
    <location>
        <begin position="105"/>
        <end position="126"/>
    </location>
</feature>
<dbReference type="OrthoDB" id="10468331at2759"/>
<dbReference type="GeneID" id="111137549"/>
<keyword evidence="1" id="KW-0812">Transmembrane</keyword>
<keyword evidence="1" id="KW-0472">Membrane</keyword>
<dbReference type="RefSeq" id="XP_022344741.1">
    <property type="nucleotide sequence ID" value="XM_022489033.1"/>
</dbReference>
<reference evidence="3" key="1">
    <citation type="submission" date="2025-08" db="UniProtKB">
        <authorList>
            <consortium name="RefSeq"/>
        </authorList>
    </citation>
    <scope>IDENTIFICATION</scope>
    <source>
        <tissue evidence="3">Whole sample</tissue>
    </source>
</reference>
<gene>
    <name evidence="3" type="primary">LOC111137549</name>
</gene>
<accession>A0A8B8EXM9</accession>
<proteinExistence type="predicted"/>
<evidence type="ECO:0000313" key="2">
    <source>
        <dbReference type="Proteomes" id="UP000694844"/>
    </source>
</evidence>
<feature type="transmembrane region" description="Helical" evidence="1">
    <location>
        <begin position="159"/>
        <end position="178"/>
    </location>
</feature>
<keyword evidence="2" id="KW-1185">Reference proteome</keyword>
<dbReference type="KEGG" id="cvn:111137549"/>